<evidence type="ECO:0000256" key="5">
    <source>
        <dbReference type="ARBA" id="ARBA00022927"/>
    </source>
</evidence>
<evidence type="ECO:0000256" key="6">
    <source>
        <dbReference type="ARBA" id="ARBA00023034"/>
    </source>
</evidence>
<dbReference type="EMBL" id="BT069723">
    <property type="protein sequence ID" value="ACN36620.1"/>
    <property type="molecule type" value="mRNA"/>
</dbReference>
<keyword evidence="4" id="KW-0813">Transport</keyword>
<dbReference type="PANTHER" id="PTHR21311">
    <property type="entry name" value="CONSERVED OLIGOMERIC GOLGI COMPLEX COMPONENT 8"/>
    <property type="match status" value="1"/>
</dbReference>
<sequence>MLPSAFCSAVLNLFSKNMSTAVENFQVILDSHCWVPMPSVGFVANGVVDETSDDVTPPSVLMEHPPLAVFVNGVSAAMNELRPCAPLSLKVVLAQEVVKGLHAVSDSLVRYKAMRMLRGNESALFLSLCQAFIEVAYPYCAACFGRCYPNGATLISERQGTFDAVRQLLTVPARSNSSSIERRQSGGIERRQSGAIERKQSVESTGIAVTDNGLSADGPGLETNSSAATTTSPVDDGPPASK</sequence>
<accession>C0PN54</accession>
<dbReference type="GO" id="GO:0017119">
    <property type="term" value="C:Golgi transport complex"/>
    <property type="evidence" value="ECO:0007669"/>
    <property type="project" value="InterPro"/>
</dbReference>
<proteinExistence type="evidence at transcript level"/>
<dbReference type="ExpressionAtlas" id="C0PN54">
    <property type="expression patterns" value="baseline and differential"/>
</dbReference>
<dbReference type="AlphaFoldDB" id="C0PN54"/>
<name>C0PN54_MAIZE</name>
<dbReference type="InterPro" id="IPR007255">
    <property type="entry name" value="COG8"/>
</dbReference>
<evidence type="ECO:0000313" key="10">
    <source>
        <dbReference type="EMBL" id="ACN36620.1"/>
    </source>
</evidence>
<organism evidence="10">
    <name type="scientific">Zea mays</name>
    <name type="common">Maize</name>
    <dbReference type="NCBI Taxonomy" id="4577"/>
    <lineage>
        <taxon>Eukaryota</taxon>
        <taxon>Viridiplantae</taxon>
        <taxon>Streptophyta</taxon>
        <taxon>Embryophyta</taxon>
        <taxon>Tracheophyta</taxon>
        <taxon>Spermatophyta</taxon>
        <taxon>Magnoliopsida</taxon>
        <taxon>Liliopsida</taxon>
        <taxon>Poales</taxon>
        <taxon>Poaceae</taxon>
        <taxon>PACMAD clade</taxon>
        <taxon>Panicoideae</taxon>
        <taxon>Andropogonodae</taxon>
        <taxon>Andropogoneae</taxon>
        <taxon>Tripsacinae</taxon>
        <taxon>Zea</taxon>
    </lineage>
</organism>
<dbReference type="GO" id="GO:0015031">
    <property type="term" value="P:protein transport"/>
    <property type="evidence" value="ECO:0007669"/>
    <property type="project" value="UniProtKB-KW"/>
</dbReference>
<dbReference type="GO" id="GO:0000139">
    <property type="term" value="C:Golgi membrane"/>
    <property type="evidence" value="ECO:0007669"/>
    <property type="project" value="UniProtKB-SubCell"/>
</dbReference>
<protein>
    <recommendedName>
        <fullName evidence="3">Conserved oligomeric Golgi complex subunit 8</fullName>
    </recommendedName>
    <alternativeName>
        <fullName evidence="8">Component of oligomeric Golgi complex 8</fullName>
    </alternativeName>
</protein>
<evidence type="ECO:0000256" key="1">
    <source>
        <dbReference type="ARBA" id="ARBA00004395"/>
    </source>
</evidence>
<reference evidence="10" key="1">
    <citation type="journal article" date="2009" name="PLoS Genet.">
        <title>Sequencing, mapping, and analysis of 27,455 maize full-length cDNAs.</title>
        <authorList>
            <person name="Soderlund C."/>
            <person name="Descour A."/>
            <person name="Kudrna D."/>
            <person name="Bomhoff M."/>
            <person name="Boyd L."/>
            <person name="Currie J."/>
            <person name="Angelova A."/>
            <person name="Collura K."/>
            <person name="Wissotski M."/>
            <person name="Ashley E."/>
            <person name="Morrow D."/>
            <person name="Fernandes J."/>
            <person name="Walbot V."/>
            <person name="Yu Y."/>
        </authorList>
    </citation>
    <scope>NUCLEOTIDE SEQUENCE</scope>
    <source>
        <strain evidence="10">B73</strain>
    </source>
</reference>
<evidence type="ECO:0000256" key="4">
    <source>
        <dbReference type="ARBA" id="ARBA00022448"/>
    </source>
</evidence>
<evidence type="ECO:0000256" key="2">
    <source>
        <dbReference type="ARBA" id="ARBA00006419"/>
    </source>
</evidence>
<feature type="region of interest" description="Disordered" evidence="9">
    <location>
        <begin position="176"/>
        <end position="242"/>
    </location>
</feature>
<comment type="similarity">
    <text evidence="2">Belongs to the COG8 family.</text>
</comment>
<dbReference type="PANTHER" id="PTHR21311:SF0">
    <property type="entry name" value="CONSERVED OLIGOMERIC GOLGI COMPLEX SUBUNIT 8"/>
    <property type="match status" value="1"/>
</dbReference>
<evidence type="ECO:0000256" key="9">
    <source>
        <dbReference type="SAM" id="MobiDB-lite"/>
    </source>
</evidence>
<evidence type="ECO:0000256" key="7">
    <source>
        <dbReference type="ARBA" id="ARBA00023136"/>
    </source>
</evidence>
<evidence type="ECO:0000256" key="3">
    <source>
        <dbReference type="ARBA" id="ARBA00020983"/>
    </source>
</evidence>
<keyword evidence="5" id="KW-0653">Protein transport</keyword>
<keyword evidence="6" id="KW-0333">Golgi apparatus</keyword>
<feature type="compositionally biased region" description="Basic and acidic residues" evidence="9">
    <location>
        <begin position="180"/>
        <end position="201"/>
    </location>
</feature>
<comment type="subcellular location">
    <subcellularLocation>
        <location evidence="1">Golgi apparatus membrane</location>
        <topology evidence="1">Peripheral membrane protein</topology>
    </subcellularLocation>
</comment>
<evidence type="ECO:0000256" key="8">
    <source>
        <dbReference type="ARBA" id="ARBA00031347"/>
    </source>
</evidence>
<keyword evidence="7" id="KW-0472">Membrane</keyword>
<feature type="compositionally biased region" description="Polar residues" evidence="9">
    <location>
        <begin position="222"/>
        <end position="233"/>
    </location>
</feature>